<comment type="caution">
    <text evidence="2">The sequence shown here is derived from an EMBL/GenBank/DDBJ whole genome shotgun (WGS) entry which is preliminary data.</text>
</comment>
<accession>A0A4R1XWD5</accession>
<dbReference type="OrthoDB" id="9798430at2"/>
<dbReference type="Proteomes" id="UP000294963">
    <property type="component" value="Unassembled WGS sequence"/>
</dbReference>
<proteinExistence type="predicted"/>
<sequence>MRFAYTILYVEDVKKTAQFYKNAFGFELKFQHEQGDYAELESGQTTIALSSFELIRSLGKKPQRANAQSPNFELAFVTDQLEQDLRQAKQAGAKEIQPIEKMPWGQSIAYVEDINGFLIELCTPMMI</sequence>
<keyword evidence="2" id="KW-0223">Dioxygenase</keyword>
<evidence type="ECO:0000313" key="2">
    <source>
        <dbReference type="EMBL" id="TCM67582.1"/>
    </source>
</evidence>
<evidence type="ECO:0000259" key="1">
    <source>
        <dbReference type="PROSITE" id="PS51819"/>
    </source>
</evidence>
<feature type="domain" description="VOC" evidence="1">
    <location>
        <begin position="2"/>
        <end position="124"/>
    </location>
</feature>
<dbReference type="AlphaFoldDB" id="A0A4R1XWD5"/>
<dbReference type="Gene3D" id="3.10.180.10">
    <property type="entry name" value="2,3-Dihydroxybiphenyl 1,2-Dioxygenase, domain 1"/>
    <property type="match status" value="1"/>
</dbReference>
<keyword evidence="2" id="KW-0456">Lyase</keyword>
<dbReference type="GO" id="GO:0016829">
    <property type="term" value="F:lyase activity"/>
    <property type="evidence" value="ECO:0007669"/>
    <property type="project" value="UniProtKB-KW"/>
</dbReference>
<dbReference type="EMBL" id="SLVJ01000008">
    <property type="protein sequence ID" value="TCM67582.1"/>
    <property type="molecule type" value="Genomic_DNA"/>
</dbReference>
<keyword evidence="2" id="KW-0560">Oxidoreductase</keyword>
<evidence type="ECO:0000313" key="3">
    <source>
        <dbReference type="Proteomes" id="UP000294963"/>
    </source>
</evidence>
<dbReference type="InterPro" id="IPR025870">
    <property type="entry name" value="Glyoxalase-like_dom"/>
</dbReference>
<dbReference type="CDD" id="cd07264">
    <property type="entry name" value="VOC_like"/>
    <property type="match status" value="1"/>
</dbReference>
<gene>
    <name evidence="2" type="ORF">EC844_10899</name>
</gene>
<dbReference type="PANTHER" id="PTHR21366">
    <property type="entry name" value="GLYOXALASE FAMILY PROTEIN"/>
    <property type="match status" value="1"/>
</dbReference>
<dbReference type="InterPro" id="IPR037523">
    <property type="entry name" value="VOC_core"/>
</dbReference>
<dbReference type="InterPro" id="IPR029068">
    <property type="entry name" value="Glyas_Bleomycin-R_OHBP_Dase"/>
</dbReference>
<organism evidence="2 3">
    <name type="scientific">Acinetobacter calcoaceticus</name>
    <dbReference type="NCBI Taxonomy" id="471"/>
    <lineage>
        <taxon>Bacteria</taxon>
        <taxon>Pseudomonadati</taxon>
        <taxon>Pseudomonadota</taxon>
        <taxon>Gammaproteobacteria</taxon>
        <taxon>Moraxellales</taxon>
        <taxon>Moraxellaceae</taxon>
        <taxon>Acinetobacter</taxon>
        <taxon>Acinetobacter calcoaceticus/baumannii complex</taxon>
    </lineage>
</organism>
<dbReference type="InterPro" id="IPR050383">
    <property type="entry name" value="GlyoxalaseI/FosfomycinResist"/>
</dbReference>
<dbReference type="GO" id="GO:0051213">
    <property type="term" value="F:dioxygenase activity"/>
    <property type="evidence" value="ECO:0007669"/>
    <property type="project" value="UniProtKB-KW"/>
</dbReference>
<dbReference type="PANTHER" id="PTHR21366:SF22">
    <property type="entry name" value="VOC DOMAIN-CONTAINING PROTEIN"/>
    <property type="match status" value="1"/>
</dbReference>
<name>A0A4R1XWD5_ACICA</name>
<dbReference type="SUPFAM" id="SSF54593">
    <property type="entry name" value="Glyoxalase/Bleomycin resistance protein/Dihydroxybiphenyl dioxygenase"/>
    <property type="match status" value="1"/>
</dbReference>
<protein>
    <submittedName>
        <fullName evidence="2">Catechol 2,3-dioxygenase-like lactoylglutathione lyase family enzyme</fullName>
    </submittedName>
</protein>
<keyword evidence="3" id="KW-1185">Reference proteome</keyword>
<reference evidence="2 3" key="1">
    <citation type="submission" date="2019-03" db="EMBL/GenBank/DDBJ databases">
        <title>Genomic analyses of the natural microbiome of Caenorhabditis elegans.</title>
        <authorList>
            <person name="Samuel B."/>
        </authorList>
    </citation>
    <scope>NUCLEOTIDE SEQUENCE [LARGE SCALE GENOMIC DNA]</scope>
    <source>
        <strain evidence="2 3">JUb89</strain>
    </source>
</reference>
<dbReference type="Pfam" id="PF12681">
    <property type="entry name" value="Glyoxalase_2"/>
    <property type="match status" value="1"/>
</dbReference>
<dbReference type="PROSITE" id="PS51819">
    <property type="entry name" value="VOC"/>
    <property type="match status" value="1"/>
</dbReference>